<accession>A0A0A1SXB1</accession>
<feature type="transmembrane region" description="Helical" evidence="9">
    <location>
        <begin position="329"/>
        <end position="351"/>
    </location>
</feature>
<evidence type="ECO:0000313" key="11">
    <source>
        <dbReference type="Proteomes" id="UP000039046"/>
    </source>
</evidence>
<feature type="transmembrane region" description="Helical" evidence="9">
    <location>
        <begin position="437"/>
        <end position="456"/>
    </location>
</feature>
<feature type="compositionally biased region" description="Polar residues" evidence="8">
    <location>
        <begin position="1"/>
        <end position="11"/>
    </location>
</feature>
<feature type="transmembrane region" description="Helical" evidence="9">
    <location>
        <begin position="468"/>
        <end position="488"/>
    </location>
</feature>
<dbReference type="AlphaFoldDB" id="A0A0A1SXB1"/>
<feature type="transmembrane region" description="Helical" evidence="9">
    <location>
        <begin position="274"/>
        <end position="297"/>
    </location>
</feature>
<dbReference type="HOGENOM" id="CLU_026016_2_0_1"/>
<sequence>MTEAKSSSPVATSKPDKDAQWSSDSDAESGLGVTLQSILKSGRVEQNGIVPIPLEDRKNTRFFNIFTVWAAINTNILGVSFGILGPLVYGLSLRDSALVILFFNLLSVILPAYLATFGPKTGMRQMIQARYSFGRYIVSVAVLCNLATMIGFTIFICIIGGQCLAVVSGGGLSLNVGIVIISVLSLIVSFWGFRLLHIFERYSAVLAAIIVIITTGYAGRGLTKQPAEPPVATARGVLNFGMAVASYQIPFGVLASDVTTYFDPKVPSWRVFAYTYAGLNIPNIIVMTLGAALASAMPYNESWSKGYEAFEVGGLLGGVLEPGGVFGKIILVLLSLTLLGNTCATFYSVTLNFQTLIPWLVRVPRYVFSFVVTGIMILVSILAVDNFTEALQNALSLIAYWSSTFIGVVIAEHIFFRGRDFSNYNPAHWDDASKLPLGVAALAASICTIAAVVPLMDQNYWRGPAAASIGDIAFEMAFVISFIIYVPMRWVEKRLTGR</sequence>
<organism evidence="10 11">
    <name type="scientific">[Torrubiella] hemipterigena</name>
    <dbReference type="NCBI Taxonomy" id="1531966"/>
    <lineage>
        <taxon>Eukaryota</taxon>
        <taxon>Fungi</taxon>
        <taxon>Dikarya</taxon>
        <taxon>Ascomycota</taxon>
        <taxon>Pezizomycotina</taxon>
        <taxon>Sordariomycetes</taxon>
        <taxon>Hypocreomycetidae</taxon>
        <taxon>Hypocreales</taxon>
        <taxon>Clavicipitaceae</taxon>
        <taxon>Clavicipitaceae incertae sedis</taxon>
        <taxon>'Torrubiella' clade</taxon>
    </lineage>
</organism>
<feature type="transmembrane region" description="Helical" evidence="9">
    <location>
        <begin position="395"/>
        <end position="416"/>
    </location>
</feature>
<keyword evidence="5 9" id="KW-1133">Transmembrane helix</keyword>
<proteinExistence type="inferred from homology"/>
<protein>
    <recommendedName>
        <fullName evidence="12">Purine-cytosine permease FCY21</fullName>
    </recommendedName>
</protein>
<dbReference type="PANTHER" id="PTHR31806">
    <property type="entry name" value="PURINE-CYTOSINE PERMEASE FCY2-RELATED"/>
    <property type="match status" value="1"/>
</dbReference>
<feature type="transmembrane region" description="Helical" evidence="9">
    <location>
        <begin position="62"/>
        <end position="84"/>
    </location>
</feature>
<keyword evidence="4 9" id="KW-0812">Transmembrane</keyword>
<dbReference type="STRING" id="1531966.A0A0A1SXB1"/>
<dbReference type="InterPro" id="IPR001248">
    <property type="entry name" value="Pur-cyt_permease"/>
</dbReference>
<evidence type="ECO:0000256" key="3">
    <source>
        <dbReference type="ARBA" id="ARBA00022448"/>
    </source>
</evidence>
<dbReference type="PANTHER" id="PTHR31806:SF5">
    <property type="entry name" value="PURINE-CYTOSINE PERMEASE FCY21"/>
    <property type="match status" value="1"/>
</dbReference>
<reference evidence="10 11" key="1">
    <citation type="journal article" date="2015" name="Genome Announc.">
        <title>Draft Genome Sequence and Gene Annotation of the Entomopathogenic Fungus Verticillium hemipterigenum.</title>
        <authorList>
            <person name="Horn F."/>
            <person name="Habel A."/>
            <person name="Scharf D.H."/>
            <person name="Dworschak J."/>
            <person name="Brakhage A.A."/>
            <person name="Guthke R."/>
            <person name="Hertweck C."/>
            <person name="Linde J."/>
        </authorList>
    </citation>
    <scope>NUCLEOTIDE SEQUENCE [LARGE SCALE GENOMIC DNA]</scope>
</reference>
<feature type="transmembrane region" description="Helical" evidence="9">
    <location>
        <begin position="96"/>
        <end position="115"/>
    </location>
</feature>
<dbReference type="PIRSF" id="PIRSF002744">
    <property type="entry name" value="Pur-cyt_permease"/>
    <property type="match status" value="1"/>
</dbReference>
<feature type="transmembrane region" description="Helical" evidence="9">
    <location>
        <begin position="136"/>
        <end position="161"/>
    </location>
</feature>
<keyword evidence="3 7" id="KW-0813">Transport</keyword>
<dbReference type="GO" id="GO:0022857">
    <property type="term" value="F:transmembrane transporter activity"/>
    <property type="evidence" value="ECO:0007669"/>
    <property type="project" value="InterPro"/>
</dbReference>
<evidence type="ECO:0000256" key="6">
    <source>
        <dbReference type="ARBA" id="ARBA00023136"/>
    </source>
</evidence>
<feature type="transmembrane region" description="Helical" evidence="9">
    <location>
        <begin position="240"/>
        <end position="262"/>
    </location>
</feature>
<dbReference type="EMBL" id="CDHN01000001">
    <property type="protein sequence ID" value="CEJ82971.1"/>
    <property type="molecule type" value="Genomic_DNA"/>
</dbReference>
<comment type="similarity">
    <text evidence="2 7">Belongs to the purine-cytosine permease (2.A.39) family.</text>
</comment>
<keyword evidence="11" id="KW-1185">Reference proteome</keyword>
<dbReference type="InterPro" id="IPR026030">
    <property type="entry name" value="Pur-cyt_permease_Fcy2/21/22"/>
</dbReference>
<feature type="transmembrane region" description="Helical" evidence="9">
    <location>
        <begin position="363"/>
        <end position="383"/>
    </location>
</feature>
<feature type="transmembrane region" description="Helical" evidence="9">
    <location>
        <begin position="202"/>
        <end position="220"/>
    </location>
</feature>
<name>A0A0A1SXB1_9HYPO</name>
<evidence type="ECO:0000256" key="9">
    <source>
        <dbReference type="SAM" id="Phobius"/>
    </source>
</evidence>
<evidence type="ECO:0008006" key="12">
    <source>
        <dbReference type="Google" id="ProtNLM"/>
    </source>
</evidence>
<evidence type="ECO:0000256" key="2">
    <source>
        <dbReference type="ARBA" id="ARBA00008974"/>
    </source>
</evidence>
<comment type="subcellular location">
    <subcellularLocation>
        <location evidence="1">Membrane</location>
        <topology evidence="1">Multi-pass membrane protein</topology>
    </subcellularLocation>
</comment>
<evidence type="ECO:0000256" key="4">
    <source>
        <dbReference type="ARBA" id="ARBA00022692"/>
    </source>
</evidence>
<keyword evidence="6 7" id="KW-0472">Membrane</keyword>
<dbReference type="Proteomes" id="UP000039046">
    <property type="component" value="Unassembled WGS sequence"/>
</dbReference>
<evidence type="ECO:0000256" key="8">
    <source>
        <dbReference type="SAM" id="MobiDB-lite"/>
    </source>
</evidence>
<dbReference type="Pfam" id="PF02133">
    <property type="entry name" value="Transp_cyt_pur"/>
    <property type="match status" value="1"/>
</dbReference>
<feature type="region of interest" description="Disordered" evidence="8">
    <location>
        <begin position="1"/>
        <end position="28"/>
    </location>
</feature>
<evidence type="ECO:0000313" key="10">
    <source>
        <dbReference type="EMBL" id="CEJ82971.1"/>
    </source>
</evidence>
<gene>
    <name evidence="10" type="ORF">VHEMI03007</name>
</gene>
<evidence type="ECO:0000256" key="7">
    <source>
        <dbReference type="PIRNR" id="PIRNR002744"/>
    </source>
</evidence>
<evidence type="ECO:0000256" key="1">
    <source>
        <dbReference type="ARBA" id="ARBA00004141"/>
    </source>
</evidence>
<dbReference type="Gene3D" id="1.10.4160.10">
    <property type="entry name" value="Hydantoin permease"/>
    <property type="match status" value="1"/>
</dbReference>
<dbReference type="GO" id="GO:0005886">
    <property type="term" value="C:plasma membrane"/>
    <property type="evidence" value="ECO:0007669"/>
    <property type="project" value="TreeGrafter"/>
</dbReference>
<evidence type="ECO:0000256" key="5">
    <source>
        <dbReference type="ARBA" id="ARBA00022989"/>
    </source>
</evidence>
<dbReference type="OrthoDB" id="2116389at2759"/>
<feature type="transmembrane region" description="Helical" evidence="9">
    <location>
        <begin position="173"/>
        <end position="193"/>
    </location>
</feature>